<keyword evidence="33" id="KW-1185">Reference proteome</keyword>
<evidence type="ECO:0000256" key="6">
    <source>
        <dbReference type="ARBA" id="ARBA00018638"/>
    </source>
</evidence>
<keyword evidence="18 28" id="KW-1133">Transmembrane helix</keyword>
<dbReference type="EC" id="2.4.99.28" evidence="24"/>
<evidence type="ECO:0000256" key="13">
    <source>
        <dbReference type="ARBA" id="ARBA00022692"/>
    </source>
</evidence>
<keyword evidence="7" id="KW-1003">Cell membrane</keyword>
<comment type="catalytic activity">
    <reaction evidence="23">
        <text>Preferential cleavage: (Ac)2-L-Lys-D-Ala-|-D-Ala. Also transpeptidation of peptidyl-alanyl moieties that are N-acyl substituents of D-alanine.</text>
        <dbReference type="EC" id="3.4.16.4"/>
    </reaction>
</comment>
<keyword evidence="21" id="KW-0511">Multifunctional enzyme</keyword>
<evidence type="ECO:0000313" key="32">
    <source>
        <dbReference type="EMBL" id="SDK70537.1"/>
    </source>
</evidence>
<evidence type="ECO:0000256" key="10">
    <source>
        <dbReference type="ARBA" id="ARBA00022670"/>
    </source>
</evidence>
<evidence type="ECO:0000313" key="33">
    <source>
        <dbReference type="Proteomes" id="UP000198629"/>
    </source>
</evidence>
<keyword evidence="8" id="KW-0997">Cell inner membrane</keyword>
<evidence type="ECO:0000256" key="8">
    <source>
        <dbReference type="ARBA" id="ARBA00022519"/>
    </source>
</evidence>
<feature type="region of interest" description="Disordered" evidence="27">
    <location>
        <begin position="783"/>
        <end position="835"/>
    </location>
</feature>
<dbReference type="PANTHER" id="PTHR32282">
    <property type="entry name" value="BINDING PROTEIN TRANSPEPTIDASE, PUTATIVE-RELATED"/>
    <property type="match status" value="1"/>
</dbReference>
<keyword evidence="13 28" id="KW-0812">Transmembrane</keyword>
<feature type="domain" description="Glycosyl transferase family 51" evidence="30">
    <location>
        <begin position="86"/>
        <end position="261"/>
    </location>
</feature>
<keyword evidence="10" id="KW-0645">Protease</keyword>
<dbReference type="AlphaFoldDB" id="A0A1G9E392"/>
<comment type="pathway">
    <text evidence="2">Cell wall biogenesis; peptidoglycan biosynthesis.</text>
</comment>
<keyword evidence="14" id="KW-0378">Hydrolase</keyword>
<dbReference type="GO" id="GO:0071555">
    <property type="term" value="P:cell wall organization"/>
    <property type="evidence" value="ECO:0007669"/>
    <property type="project" value="UniProtKB-KW"/>
</dbReference>
<keyword evidence="20" id="KW-0046">Antibiotic resistance</keyword>
<evidence type="ECO:0000256" key="16">
    <source>
        <dbReference type="ARBA" id="ARBA00022968"/>
    </source>
</evidence>
<evidence type="ECO:0000256" key="15">
    <source>
        <dbReference type="ARBA" id="ARBA00022960"/>
    </source>
</evidence>
<evidence type="ECO:0000259" key="30">
    <source>
        <dbReference type="Pfam" id="PF00912"/>
    </source>
</evidence>
<feature type="transmembrane region" description="Helical" evidence="28">
    <location>
        <begin position="36"/>
        <end position="60"/>
    </location>
</feature>
<dbReference type="Proteomes" id="UP000198629">
    <property type="component" value="Unassembled WGS sequence"/>
</dbReference>
<evidence type="ECO:0000259" key="29">
    <source>
        <dbReference type="Pfam" id="PF00905"/>
    </source>
</evidence>
<dbReference type="SUPFAM" id="SSF53955">
    <property type="entry name" value="Lysozyme-like"/>
    <property type="match status" value="1"/>
</dbReference>
<dbReference type="Pfam" id="PF00912">
    <property type="entry name" value="Transgly"/>
    <property type="match status" value="1"/>
</dbReference>
<dbReference type="InterPro" id="IPR023346">
    <property type="entry name" value="Lysozyme-like_dom_sf"/>
</dbReference>
<dbReference type="Gene3D" id="3.40.710.10">
    <property type="entry name" value="DD-peptidase/beta-lactamase superfamily"/>
    <property type="match status" value="2"/>
</dbReference>
<dbReference type="NCBIfam" id="TIGR02074">
    <property type="entry name" value="PBP_1a_fam"/>
    <property type="match status" value="1"/>
</dbReference>
<keyword evidence="17" id="KW-0573">Peptidoglycan synthesis</keyword>
<dbReference type="GO" id="GO:0009002">
    <property type="term" value="F:serine-type D-Ala-D-Ala carboxypeptidase activity"/>
    <property type="evidence" value="ECO:0007669"/>
    <property type="project" value="UniProtKB-EC"/>
</dbReference>
<organism evidence="32 33">
    <name type="scientific">Methylophilus rhizosphaerae</name>
    <dbReference type="NCBI Taxonomy" id="492660"/>
    <lineage>
        <taxon>Bacteria</taxon>
        <taxon>Pseudomonadati</taxon>
        <taxon>Pseudomonadota</taxon>
        <taxon>Betaproteobacteria</taxon>
        <taxon>Nitrosomonadales</taxon>
        <taxon>Methylophilaceae</taxon>
        <taxon>Methylophilus</taxon>
    </lineage>
</organism>
<evidence type="ECO:0000256" key="22">
    <source>
        <dbReference type="ARBA" id="ARBA00023316"/>
    </source>
</evidence>
<dbReference type="GO" id="GO:0009252">
    <property type="term" value="P:peptidoglycan biosynthetic process"/>
    <property type="evidence" value="ECO:0007669"/>
    <property type="project" value="UniProtKB-UniPathway"/>
</dbReference>
<comment type="similarity">
    <text evidence="3">In the C-terminal section; belongs to the transpeptidase family.</text>
</comment>
<dbReference type="GO" id="GO:0008955">
    <property type="term" value="F:peptidoglycan glycosyltransferase activity"/>
    <property type="evidence" value="ECO:0007669"/>
    <property type="project" value="UniProtKB-EC"/>
</dbReference>
<dbReference type="Gene3D" id="1.10.3810.10">
    <property type="entry name" value="Biosynthetic peptidoglycan transglycosylase-like"/>
    <property type="match status" value="1"/>
</dbReference>
<evidence type="ECO:0000256" key="27">
    <source>
        <dbReference type="SAM" id="MobiDB-lite"/>
    </source>
</evidence>
<evidence type="ECO:0000256" key="24">
    <source>
        <dbReference type="ARBA" id="ARBA00044770"/>
    </source>
</evidence>
<dbReference type="Pfam" id="PF00905">
    <property type="entry name" value="Transpeptidase"/>
    <property type="match status" value="1"/>
</dbReference>
<feature type="domain" description="Penicillin-binding protein transpeptidase" evidence="29">
    <location>
        <begin position="454"/>
        <end position="723"/>
    </location>
</feature>
<keyword evidence="9" id="KW-0121">Carboxypeptidase</keyword>
<evidence type="ECO:0000256" key="20">
    <source>
        <dbReference type="ARBA" id="ARBA00023251"/>
    </source>
</evidence>
<dbReference type="EC" id="3.4.16.4" evidence="5"/>
<dbReference type="STRING" id="492660.SAMN05192566_2139"/>
<proteinExistence type="inferred from homology"/>
<evidence type="ECO:0000256" key="4">
    <source>
        <dbReference type="ARBA" id="ARBA00007739"/>
    </source>
</evidence>
<evidence type="ECO:0000256" key="11">
    <source>
        <dbReference type="ARBA" id="ARBA00022676"/>
    </source>
</evidence>
<dbReference type="GO" id="GO:0030288">
    <property type="term" value="C:outer membrane-bounded periplasmic space"/>
    <property type="evidence" value="ECO:0007669"/>
    <property type="project" value="TreeGrafter"/>
</dbReference>
<evidence type="ECO:0000256" key="17">
    <source>
        <dbReference type="ARBA" id="ARBA00022984"/>
    </source>
</evidence>
<dbReference type="InterPro" id="IPR012338">
    <property type="entry name" value="Beta-lactam/transpept-like"/>
</dbReference>
<dbReference type="GO" id="GO:0008360">
    <property type="term" value="P:regulation of cell shape"/>
    <property type="evidence" value="ECO:0007669"/>
    <property type="project" value="UniProtKB-KW"/>
</dbReference>
<evidence type="ECO:0000256" key="26">
    <source>
        <dbReference type="ARBA" id="ARBA00060592"/>
    </source>
</evidence>
<keyword evidence="12" id="KW-0808">Transferase</keyword>
<accession>A0A1G9E392</accession>
<sequence length="835" mass="93341">MIPQLTADESAKKDYNSGVILTMATRVMNSKHWLQSLLFVSLIGSLIVAALLVLVISILYPSLPSLEALTDYRPKLPLRIYDAESNLIGEFGQERRAFVPIEQIPKVMKDAILAIEDRRFYQHHGIDTTGILRAIRNNVTGRGHEGASTITMQVAKNFFSGPNAPRNIWTKIKEAMLAIKIENAISKDKILELYLNQIYLGERAYGFAAASRTYFDKDLRQINLAEAAILAGLPKAPSKYDPYLHPDYAVTRQHEVLRDMHRYGMISQSEFQEAMQTPLKFQSSKRMVQALGAEYVAEIVRTTLYKRYGEQVYSSGLKVYTTIHKQHQEAANTAMIQGIINFELRHGFRGPEKVISLPAGQVTPDAARDLLRDFVTYNQFVPALVTKVEPNLLTLVTSRGTVLKLQDKALLLVKNHMPPAKRTSTTLTPGAVIRVYQQHDQWMVVQLPQVESGFIALNPETGQVNALIGGFSFLRNKYNHVTQGHRQPGSSFKPFIYSAALEKGYSPASVFEDAPLSFSSSDTGSNSNWAPRNYDEKYAGPMRLREALAQSKNTISIRLMNAIGARYAQDYLRKFGFDPKDHPAYLSTALGAGSTTSWQLAAAYASFANSGYRVYPYLIEKIVDSRGKVIMAAEPGKHISKERVIDQRNAFIITTMLQDVVRDGTARAALSLRRPDIAGKTGTTNDQFDAWFAGYYPKEVAVAWMGYDNPHNLGRGETGGRAALPIWIKYMQETLKGVPVYQYKVPDGVLQLKVDAYTGAQIQEDDEGIYEYFYEEHLPESKPENLPGLFDPSEQPPEQDEPSFLERLIGDHAANGNEDKKQLPANPAAKLLSPN</sequence>
<comment type="pathway">
    <text evidence="26">Glycan biosynthesis.</text>
</comment>
<evidence type="ECO:0000256" key="3">
    <source>
        <dbReference type="ARBA" id="ARBA00007090"/>
    </source>
</evidence>
<comment type="catalytic activity">
    <reaction evidence="25">
        <text>[GlcNAc-(1-&gt;4)-Mur2Ac(oyl-L-Ala-gamma-D-Glu-L-Lys-D-Ala-D-Ala)](n)-di-trans,octa-cis-undecaprenyl diphosphate + beta-D-GlcNAc-(1-&gt;4)-Mur2Ac(oyl-L-Ala-gamma-D-Glu-L-Lys-D-Ala-D-Ala)-di-trans,octa-cis-undecaprenyl diphosphate = [GlcNAc-(1-&gt;4)-Mur2Ac(oyl-L-Ala-gamma-D-Glu-L-Lys-D-Ala-D-Ala)](n+1)-di-trans,octa-cis-undecaprenyl diphosphate + di-trans,octa-cis-undecaprenyl diphosphate + H(+)</text>
        <dbReference type="Rhea" id="RHEA:23708"/>
        <dbReference type="Rhea" id="RHEA-COMP:9602"/>
        <dbReference type="Rhea" id="RHEA-COMP:9603"/>
        <dbReference type="ChEBI" id="CHEBI:15378"/>
        <dbReference type="ChEBI" id="CHEBI:58405"/>
        <dbReference type="ChEBI" id="CHEBI:60033"/>
        <dbReference type="ChEBI" id="CHEBI:78435"/>
        <dbReference type="EC" id="2.4.99.28"/>
    </reaction>
</comment>
<dbReference type="InterPro" id="IPR050396">
    <property type="entry name" value="Glycosyltr_51/Transpeptidase"/>
</dbReference>
<dbReference type="UniPathway" id="UPA00219"/>
<evidence type="ECO:0000256" key="25">
    <source>
        <dbReference type="ARBA" id="ARBA00049902"/>
    </source>
</evidence>
<comment type="subcellular location">
    <subcellularLocation>
        <location evidence="1">Cell inner membrane</location>
        <topology evidence="1">Single-pass type II membrane protein</topology>
    </subcellularLocation>
</comment>
<evidence type="ECO:0000256" key="7">
    <source>
        <dbReference type="ARBA" id="ARBA00022475"/>
    </source>
</evidence>
<dbReference type="PANTHER" id="PTHR32282:SF27">
    <property type="entry name" value="PENICILLIN-BINDING PROTEIN 1A"/>
    <property type="match status" value="1"/>
</dbReference>
<keyword evidence="22" id="KW-0961">Cell wall biogenesis/degradation</keyword>
<reference evidence="33" key="1">
    <citation type="submission" date="2016-10" db="EMBL/GenBank/DDBJ databases">
        <authorList>
            <person name="Varghese N."/>
            <person name="Submissions S."/>
        </authorList>
    </citation>
    <scope>NUCLEOTIDE SEQUENCE [LARGE SCALE GENOMIC DNA]</scope>
    <source>
        <strain evidence="33">CBMB127</strain>
    </source>
</reference>
<dbReference type="GO" id="GO:0005886">
    <property type="term" value="C:plasma membrane"/>
    <property type="evidence" value="ECO:0007669"/>
    <property type="project" value="UniProtKB-SubCell"/>
</dbReference>
<dbReference type="InterPro" id="IPR036950">
    <property type="entry name" value="PBP_transglycosylase"/>
</dbReference>
<keyword evidence="16" id="KW-0735">Signal-anchor</keyword>
<evidence type="ECO:0000259" key="31">
    <source>
        <dbReference type="Pfam" id="PF17092"/>
    </source>
</evidence>
<keyword evidence="15" id="KW-0133">Cell shape</keyword>
<evidence type="ECO:0000256" key="9">
    <source>
        <dbReference type="ARBA" id="ARBA00022645"/>
    </source>
</evidence>
<dbReference type="EMBL" id="FNFX01000004">
    <property type="protein sequence ID" value="SDK70537.1"/>
    <property type="molecule type" value="Genomic_DNA"/>
</dbReference>
<name>A0A1G9E392_9PROT</name>
<protein>
    <recommendedName>
        <fullName evidence="6">Penicillin-binding protein 1A</fullName>
        <ecNumber evidence="24">2.4.99.28</ecNumber>
        <ecNumber evidence="5">3.4.16.4</ecNumber>
    </recommendedName>
</protein>
<evidence type="ECO:0000256" key="5">
    <source>
        <dbReference type="ARBA" id="ARBA00012448"/>
    </source>
</evidence>
<dbReference type="Pfam" id="PF17092">
    <property type="entry name" value="PCB_OB"/>
    <property type="match status" value="1"/>
</dbReference>
<evidence type="ECO:0000256" key="12">
    <source>
        <dbReference type="ARBA" id="ARBA00022679"/>
    </source>
</evidence>
<gene>
    <name evidence="32" type="ORF">SAMN05192566_2139</name>
</gene>
<evidence type="ECO:0000256" key="23">
    <source>
        <dbReference type="ARBA" id="ARBA00034000"/>
    </source>
</evidence>
<keyword evidence="19 28" id="KW-0472">Membrane</keyword>
<dbReference type="InterPro" id="IPR031376">
    <property type="entry name" value="PCB_OB"/>
</dbReference>
<dbReference type="GO" id="GO:0046677">
    <property type="term" value="P:response to antibiotic"/>
    <property type="evidence" value="ECO:0007669"/>
    <property type="project" value="UniProtKB-KW"/>
</dbReference>
<dbReference type="GO" id="GO:0008658">
    <property type="term" value="F:penicillin binding"/>
    <property type="evidence" value="ECO:0007669"/>
    <property type="project" value="InterPro"/>
</dbReference>
<evidence type="ECO:0000256" key="28">
    <source>
        <dbReference type="SAM" id="Phobius"/>
    </source>
</evidence>
<dbReference type="FunFam" id="1.10.3810.10:FF:000003">
    <property type="entry name" value="Penicillin-binding protein 1a"/>
    <property type="match status" value="1"/>
</dbReference>
<dbReference type="InterPro" id="IPR001264">
    <property type="entry name" value="Glyco_trans_51"/>
</dbReference>
<dbReference type="GO" id="GO:0006508">
    <property type="term" value="P:proteolysis"/>
    <property type="evidence" value="ECO:0007669"/>
    <property type="project" value="UniProtKB-KW"/>
</dbReference>
<evidence type="ECO:0000256" key="19">
    <source>
        <dbReference type="ARBA" id="ARBA00023136"/>
    </source>
</evidence>
<evidence type="ECO:0000256" key="2">
    <source>
        <dbReference type="ARBA" id="ARBA00004752"/>
    </source>
</evidence>
<evidence type="ECO:0000256" key="1">
    <source>
        <dbReference type="ARBA" id="ARBA00004249"/>
    </source>
</evidence>
<keyword evidence="11" id="KW-0328">Glycosyltransferase</keyword>
<feature type="domain" description="Penicillin-binding protein OB-like" evidence="31">
    <location>
        <begin position="348"/>
        <end position="450"/>
    </location>
</feature>
<dbReference type="SUPFAM" id="SSF56601">
    <property type="entry name" value="beta-lactamase/transpeptidase-like"/>
    <property type="match status" value="1"/>
</dbReference>
<comment type="similarity">
    <text evidence="4">In the N-terminal section; belongs to the glycosyltransferase 51 family.</text>
</comment>
<dbReference type="InterPro" id="IPR001460">
    <property type="entry name" value="PCN-bd_Tpept"/>
</dbReference>
<evidence type="ECO:0000256" key="14">
    <source>
        <dbReference type="ARBA" id="ARBA00022801"/>
    </source>
</evidence>
<evidence type="ECO:0000256" key="18">
    <source>
        <dbReference type="ARBA" id="ARBA00022989"/>
    </source>
</evidence>
<evidence type="ECO:0000256" key="21">
    <source>
        <dbReference type="ARBA" id="ARBA00023268"/>
    </source>
</evidence>